<dbReference type="Proteomes" id="UP000479000">
    <property type="component" value="Unassembled WGS sequence"/>
</dbReference>
<name>A0A6H5GJD6_9HEMI</name>
<dbReference type="EMBL" id="CADCXU010014363">
    <property type="protein sequence ID" value="CAB0004034.1"/>
    <property type="molecule type" value="Genomic_DNA"/>
</dbReference>
<gene>
    <name evidence="2" type="ORF">NTEN_LOCUS9511</name>
</gene>
<proteinExistence type="predicted"/>
<feature type="compositionally biased region" description="Low complexity" evidence="1">
    <location>
        <begin position="28"/>
        <end position="39"/>
    </location>
</feature>
<reference evidence="2 3" key="1">
    <citation type="submission" date="2020-02" db="EMBL/GenBank/DDBJ databases">
        <authorList>
            <person name="Ferguson B K."/>
        </authorList>
    </citation>
    <scope>NUCLEOTIDE SEQUENCE [LARGE SCALE GENOMIC DNA]</scope>
</reference>
<keyword evidence="3" id="KW-1185">Reference proteome</keyword>
<evidence type="ECO:0000313" key="3">
    <source>
        <dbReference type="Proteomes" id="UP000479000"/>
    </source>
</evidence>
<evidence type="ECO:0000256" key="1">
    <source>
        <dbReference type="SAM" id="MobiDB-lite"/>
    </source>
</evidence>
<organism evidence="2 3">
    <name type="scientific">Nesidiocoris tenuis</name>
    <dbReference type="NCBI Taxonomy" id="355587"/>
    <lineage>
        <taxon>Eukaryota</taxon>
        <taxon>Metazoa</taxon>
        <taxon>Ecdysozoa</taxon>
        <taxon>Arthropoda</taxon>
        <taxon>Hexapoda</taxon>
        <taxon>Insecta</taxon>
        <taxon>Pterygota</taxon>
        <taxon>Neoptera</taxon>
        <taxon>Paraneoptera</taxon>
        <taxon>Hemiptera</taxon>
        <taxon>Heteroptera</taxon>
        <taxon>Panheteroptera</taxon>
        <taxon>Cimicomorpha</taxon>
        <taxon>Miridae</taxon>
        <taxon>Dicyphina</taxon>
        <taxon>Nesidiocoris</taxon>
    </lineage>
</organism>
<feature type="region of interest" description="Disordered" evidence="1">
    <location>
        <begin position="70"/>
        <end position="111"/>
    </location>
</feature>
<sequence>MRSRRVHMHPNYSGRRANNSNYWRPIQSSRSSNLHHGSSRPIFTLKVYRLQHCGSIRLKGDLRRTPVAYARRGCCGSSRPQNQRSRTRRSSNERTVTQKRRSGSARPCTHR</sequence>
<protein>
    <submittedName>
        <fullName evidence="2">Uncharacterized protein</fullName>
    </submittedName>
</protein>
<accession>A0A6H5GJD6</accession>
<feature type="compositionally biased region" description="Basic residues" evidence="1">
    <location>
        <begin position="97"/>
        <end position="111"/>
    </location>
</feature>
<feature type="region of interest" description="Disordered" evidence="1">
    <location>
        <begin position="1"/>
        <end position="39"/>
    </location>
</feature>
<dbReference type="AlphaFoldDB" id="A0A6H5GJD6"/>
<evidence type="ECO:0000313" key="2">
    <source>
        <dbReference type="EMBL" id="CAB0004034.1"/>
    </source>
</evidence>